<feature type="compositionally biased region" description="Low complexity" evidence="1">
    <location>
        <begin position="205"/>
        <end position="223"/>
    </location>
</feature>
<protein>
    <submittedName>
        <fullName evidence="2">Uncharacterized protein</fullName>
    </submittedName>
</protein>
<evidence type="ECO:0000313" key="2">
    <source>
        <dbReference type="EMBL" id="KAF7730670.1"/>
    </source>
</evidence>
<dbReference type="EMBL" id="JABAYA010000014">
    <property type="protein sequence ID" value="KAF7730670.1"/>
    <property type="molecule type" value="Genomic_DNA"/>
</dbReference>
<dbReference type="Proteomes" id="UP000605846">
    <property type="component" value="Unassembled WGS sequence"/>
</dbReference>
<reference evidence="2" key="1">
    <citation type="submission" date="2020-01" db="EMBL/GenBank/DDBJ databases">
        <title>Genome Sequencing of Three Apophysomyces-Like Fungal Strains Confirms a Novel Fungal Genus in the Mucoromycota with divergent Burkholderia-like Endosymbiotic Bacteria.</title>
        <authorList>
            <person name="Stajich J.E."/>
            <person name="Macias A.M."/>
            <person name="Carter-House D."/>
            <person name="Lovett B."/>
            <person name="Kasson L.R."/>
            <person name="Berry K."/>
            <person name="Grigoriev I."/>
            <person name="Chang Y."/>
            <person name="Spatafora J."/>
            <person name="Kasson M.T."/>
        </authorList>
    </citation>
    <scope>NUCLEOTIDE SEQUENCE</scope>
    <source>
        <strain evidence="2">NRRL A-21654</strain>
    </source>
</reference>
<gene>
    <name evidence="2" type="ORF">EC973_001619</name>
</gene>
<comment type="caution">
    <text evidence="2">The sequence shown here is derived from an EMBL/GenBank/DDBJ whole genome shotgun (WGS) entry which is preliminary data.</text>
</comment>
<name>A0A8H7BYI4_9FUNG</name>
<feature type="compositionally biased region" description="Pro residues" evidence="1">
    <location>
        <begin position="294"/>
        <end position="306"/>
    </location>
</feature>
<feature type="region of interest" description="Disordered" evidence="1">
    <location>
        <begin position="195"/>
        <end position="225"/>
    </location>
</feature>
<feature type="compositionally biased region" description="Basic and acidic residues" evidence="1">
    <location>
        <begin position="310"/>
        <end position="324"/>
    </location>
</feature>
<feature type="compositionally biased region" description="Basic and acidic residues" evidence="1">
    <location>
        <begin position="341"/>
        <end position="352"/>
    </location>
</feature>
<sequence>MDSASLDITHARRSLHNKIINKRSQAQQASRWSVAHPLPVIYVSDNSGTAKIQGATQNDDDKISTSLDEPMDTKPGLMRSITRSSLEEFNSSSSLVSHHLPDISIQNTTTTIHSATNMTTSPTFPYAYKDTTNSRLLQAIRSRKRRESIGEVTARYKPSSSVVPRLTKSSTYASRHRSRLFMSSDSTIPIILPSIYPTTTEDNNNDNNNDNSSNNNNNNNNSSRAVHWDPHIDAFEILRAKITGITRTMQEFHVQELFRDELTERKRERHRTAPELHMRRSSSSSSSSYTIRFSPPPPPPPLPPPSYDLQHCHHEWQEWRQEQRPRRRVHSQGSIGDPSTETDHHPAHWNTDRDEDDLLDQEDEHPLDMPTSPNLTALFLTTNTLINSRLDELSETASITSSCDLNSSSAEWRSQFLDLMSACITQSEELESLSTEILGTERQVRELMVLNQTVHEQFRERERAYEDRIRECEDVAKQQLLMIDSLEELMVDLEMKMDQQQNQSEQDPAEEPSEQDGRWDFRQAVADILHLEEKDDLVAKIRWEVGMFVGGGVGTGHVIHTFEGQLNGIEMMIAGSGTTLAGDEEDEISNESYSISPTLKHARFHRHRYVLHITSEDRRKRFTYLPKHKWVPDHTAQQCQFNQNSKRGRTYAVK</sequence>
<keyword evidence="3" id="KW-1185">Reference proteome</keyword>
<feature type="compositionally biased region" description="Basic and acidic residues" evidence="1">
    <location>
        <begin position="265"/>
        <end position="278"/>
    </location>
</feature>
<feature type="region of interest" description="Disordered" evidence="1">
    <location>
        <begin position="265"/>
        <end position="353"/>
    </location>
</feature>
<dbReference type="OrthoDB" id="660555at2759"/>
<organism evidence="2 3">
    <name type="scientific">Apophysomyces ossiformis</name>
    <dbReference type="NCBI Taxonomy" id="679940"/>
    <lineage>
        <taxon>Eukaryota</taxon>
        <taxon>Fungi</taxon>
        <taxon>Fungi incertae sedis</taxon>
        <taxon>Mucoromycota</taxon>
        <taxon>Mucoromycotina</taxon>
        <taxon>Mucoromycetes</taxon>
        <taxon>Mucorales</taxon>
        <taxon>Mucorineae</taxon>
        <taxon>Mucoraceae</taxon>
        <taxon>Apophysomyces</taxon>
    </lineage>
</organism>
<feature type="region of interest" description="Disordered" evidence="1">
    <location>
        <begin position="498"/>
        <end position="517"/>
    </location>
</feature>
<proteinExistence type="predicted"/>
<evidence type="ECO:0000313" key="3">
    <source>
        <dbReference type="Proteomes" id="UP000605846"/>
    </source>
</evidence>
<dbReference type="AlphaFoldDB" id="A0A8H7BYI4"/>
<feature type="region of interest" description="Disordered" evidence="1">
    <location>
        <begin position="51"/>
        <end position="76"/>
    </location>
</feature>
<evidence type="ECO:0000256" key="1">
    <source>
        <dbReference type="SAM" id="MobiDB-lite"/>
    </source>
</evidence>
<accession>A0A8H7BYI4</accession>